<keyword evidence="6" id="KW-1185">Reference proteome</keyword>
<evidence type="ECO:0000256" key="2">
    <source>
        <dbReference type="PROSITE-ProRule" id="PRU00703"/>
    </source>
</evidence>
<dbReference type="PROSITE" id="PS51371">
    <property type="entry name" value="CBS"/>
    <property type="match status" value="2"/>
</dbReference>
<evidence type="ECO:0000259" key="3">
    <source>
        <dbReference type="PROSITE" id="PS50914"/>
    </source>
</evidence>
<dbReference type="PANTHER" id="PTHR43080">
    <property type="entry name" value="CBS DOMAIN-CONTAINING PROTEIN CBSX3, MITOCHONDRIAL"/>
    <property type="match status" value="1"/>
</dbReference>
<name>A0ABU2SKI8_9ACTN</name>
<dbReference type="Gene3D" id="3.30.1340.30">
    <property type="match status" value="1"/>
</dbReference>
<feature type="domain" description="CBS" evidence="4">
    <location>
        <begin position="12"/>
        <end position="70"/>
    </location>
</feature>
<reference evidence="5" key="1">
    <citation type="submission" date="2024-05" db="EMBL/GenBank/DDBJ databases">
        <title>30 novel species of actinomycetes from the DSMZ collection.</title>
        <authorList>
            <person name="Nouioui I."/>
        </authorList>
    </citation>
    <scope>NUCLEOTIDE SEQUENCE</scope>
    <source>
        <strain evidence="5">DSM 40473</strain>
    </source>
</reference>
<protein>
    <submittedName>
        <fullName evidence="5">CBS domain-containing protein</fullName>
    </submittedName>
</protein>
<dbReference type="Proteomes" id="UP001180531">
    <property type="component" value="Unassembled WGS sequence"/>
</dbReference>
<dbReference type="InterPro" id="IPR046342">
    <property type="entry name" value="CBS_dom_sf"/>
</dbReference>
<dbReference type="InterPro" id="IPR017080">
    <property type="entry name" value="UCP036990_CBS_BON"/>
</dbReference>
<dbReference type="InterPro" id="IPR000644">
    <property type="entry name" value="CBS_dom"/>
</dbReference>
<dbReference type="EMBL" id="JAVRFI010000005">
    <property type="protein sequence ID" value="MDT0449498.1"/>
    <property type="molecule type" value="Genomic_DNA"/>
</dbReference>
<proteinExistence type="predicted"/>
<evidence type="ECO:0000313" key="6">
    <source>
        <dbReference type="Proteomes" id="UP001180531"/>
    </source>
</evidence>
<comment type="caution">
    <text evidence="5">The sequence shown here is derived from an EMBL/GenBank/DDBJ whole genome shotgun (WGS) entry which is preliminary data.</text>
</comment>
<keyword evidence="1 2" id="KW-0129">CBS domain</keyword>
<evidence type="ECO:0000259" key="4">
    <source>
        <dbReference type="PROSITE" id="PS51371"/>
    </source>
</evidence>
<dbReference type="PIRSF" id="PIRSF036990">
    <property type="entry name" value="UCP036990_CBS_BON"/>
    <property type="match status" value="1"/>
</dbReference>
<dbReference type="InterPro" id="IPR051257">
    <property type="entry name" value="Diverse_CBS-Domain"/>
</dbReference>
<evidence type="ECO:0000256" key="1">
    <source>
        <dbReference type="ARBA" id="ARBA00023122"/>
    </source>
</evidence>
<sequence>MHDKQSTVGDVMTQTVVAVSPTAPYKEIARTLAQWEVSAVPVLVGEGRVIGVVSEADLLSKEEDKGRGPADDPRPGRLGDLVKAGARTAEELMSSPAVTIRADAGLPEAARVMALRGVKRLPVVDAEGRLAGIVSRSDLLKIYLRTDDDIADEVRDQVVARLFSHRYPALEVRVAEGVVTLSGRLPDPALAPFVTRVVRAVEGVVNVELFLDGPMG</sequence>
<dbReference type="PANTHER" id="PTHR43080:SF29">
    <property type="entry name" value="OS02G0818000 PROTEIN"/>
    <property type="match status" value="1"/>
</dbReference>
<accession>A0ABU2SKI8</accession>
<dbReference type="SUPFAM" id="SSF54631">
    <property type="entry name" value="CBS-domain pair"/>
    <property type="match status" value="1"/>
</dbReference>
<feature type="domain" description="CBS" evidence="4">
    <location>
        <begin position="93"/>
        <end position="150"/>
    </location>
</feature>
<organism evidence="5 6">
    <name type="scientific">Streptomyces hesseae</name>
    <dbReference type="NCBI Taxonomy" id="3075519"/>
    <lineage>
        <taxon>Bacteria</taxon>
        <taxon>Bacillati</taxon>
        <taxon>Actinomycetota</taxon>
        <taxon>Actinomycetes</taxon>
        <taxon>Kitasatosporales</taxon>
        <taxon>Streptomycetaceae</taxon>
        <taxon>Streptomyces</taxon>
    </lineage>
</organism>
<dbReference type="Pfam" id="PF00571">
    <property type="entry name" value="CBS"/>
    <property type="match status" value="2"/>
</dbReference>
<dbReference type="Pfam" id="PF04972">
    <property type="entry name" value="BON"/>
    <property type="match status" value="1"/>
</dbReference>
<evidence type="ECO:0000313" key="5">
    <source>
        <dbReference type="EMBL" id="MDT0449498.1"/>
    </source>
</evidence>
<gene>
    <name evidence="5" type="ORF">RM609_10505</name>
</gene>
<dbReference type="InterPro" id="IPR007055">
    <property type="entry name" value="BON_dom"/>
</dbReference>
<dbReference type="CDD" id="cd04586">
    <property type="entry name" value="CBS_pair_BON_assoc"/>
    <property type="match status" value="1"/>
</dbReference>
<dbReference type="PROSITE" id="PS50914">
    <property type="entry name" value="BON"/>
    <property type="match status" value="1"/>
</dbReference>
<dbReference type="Gene3D" id="3.10.580.10">
    <property type="entry name" value="CBS-domain"/>
    <property type="match status" value="1"/>
</dbReference>
<feature type="domain" description="BON" evidence="3">
    <location>
        <begin position="146"/>
        <end position="216"/>
    </location>
</feature>
<dbReference type="RefSeq" id="WP_311609860.1">
    <property type="nucleotide sequence ID" value="NZ_JAVRFI010000005.1"/>
</dbReference>
<dbReference type="SMART" id="SM00116">
    <property type="entry name" value="CBS"/>
    <property type="match status" value="2"/>
</dbReference>